<sequence length="155" mass="16825">MLATAAEALSLRGSQRDFSGKMKMMKHVFPGAQTTTAIKPLLCASMFMEEQNTISPHLPPNRRGLTKTLCPALSNLASATAGESWPPGQRYGGRIVAPWPALRRENRGPLASATAGESWPPGHLARRRWLCDGPRAPTARAPIASVPRGSIYRRQ</sequence>
<name>A0A9Q0EAT4_9TELE</name>
<dbReference type="AlphaFoldDB" id="A0A9Q0EAT4"/>
<keyword evidence="3" id="KW-1185">Reference proteome</keyword>
<evidence type="ECO:0000256" key="1">
    <source>
        <dbReference type="SAM" id="MobiDB-lite"/>
    </source>
</evidence>
<gene>
    <name evidence="2" type="ORF">NHX12_028735</name>
</gene>
<proteinExistence type="predicted"/>
<reference evidence="2" key="1">
    <citation type="submission" date="2022-07" db="EMBL/GenBank/DDBJ databases">
        <title>Chromosome-level genome of Muraenolepis orangiensis.</title>
        <authorList>
            <person name="Kim J."/>
        </authorList>
    </citation>
    <scope>NUCLEOTIDE SEQUENCE</scope>
    <source>
        <strain evidence="2">KU_S4_2022</strain>
        <tissue evidence="2">Muscle</tissue>
    </source>
</reference>
<comment type="caution">
    <text evidence="2">The sequence shown here is derived from an EMBL/GenBank/DDBJ whole genome shotgun (WGS) entry which is preliminary data.</text>
</comment>
<protein>
    <submittedName>
        <fullName evidence="2">Uncharacterized protein</fullName>
    </submittedName>
</protein>
<accession>A0A9Q0EAT4</accession>
<dbReference type="EMBL" id="JANIIK010000044">
    <property type="protein sequence ID" value="KAJ3603994.1"/>
    <property type="molecule type" value="Genomic_DNA"/>
</dbReference>
<organism evidence="2 3">
    <name type="scientific">Muraenolepis orangiensis</name>
    <name type="common">Patagonian moray cod</name>
    <dbReference type="NCBI Taxonomy" id="630683"/>
    <lineage>
        <taxon>Eukaryota</taxon>
        <taxon>Metazoa</taxon>
        <taxon>Chordata</taxon>
        <taxon>Craniata</taxon>
        <taxon>Vertebrata</taxon>
        <taxon>Euteleostomi</taxon>
        <taxon>Actinopterygii</taxon>
        <taxon>Neopterygii</taxon>
        <taxon>Teleostei</taxon>
        <taxon>Neoteleostei</taxon>
        <taxon>Acanthomorphata</taxon>
        <taxon>Zeiogadaria</taxon>
        <taxon>Gadariae</taxon>
        <taxon>Gadiformes</taxon>
        <taxon>Muraenolepidoidei</taxon>
        <taxon>Muraenolepididae</taxon>
        <taxon>Muraenolepis</taxon>
    </lineage>
</organism>
<feature type="region of interest" description="Disordered" evidence="1">
    <location>
        <begin position="136"/>
        <end position="155"/>
    </location>
</feature>
<dbReference type="Proteomes" id="UP001148018">
    <property type="component" value="Unassembled WGS sequence"/>
</dbReference>
<evidence type="ECO:0000313" key="2">
    <source>
        <dbReference type="EMBL" id="KAJ3603994.1"/>
    </source>
</evidence>
<evidence type="ECO:0000313" key="3">
    <source>
        <dbReference type="Proteomes" id="UP001148018"/>
    </source>
</evidence>